<reference evidence="5" key="2">
    <citation type="submission" date="2021-08" db="EMBL/GenBank/DDBJ databases">
        <authorList>
            <person name="Eriksson T."/>
        </authorList>
    </citation>
    <scope>NUCLEOTIDE SEQUENCE</scope>
    <source>
        <strain evidence="5">Stoneville</strain>
        <tissue evidence="5">Whole head</tissue>
    </source>
</reference>
<comment type="caution">
    <text evidence="5">The sequence shown here is derived from an EMBL/GenBank/DDBJ whole genome shotgun (WGS) entry which is preliminary data.</text>
</comment>
<gene>
    <name evidence="5" type="ORF">GEV33_013725</name>
</gene>
<dbReference type="Gene3D" id="1.25.40.20">
    <property type="entry name" value="Ankyrin repeat-containing domain"/>
    <property type="match status" value="1"/>
</dbReference>
<protein>
    <submittedName>
        <fullName evidence="5">Uncharacterized protein</fullName>
    </submittedName>
</protein>
<name>A0A8J6H715_TENMO</name>
<feature type="compositionally biased region" description="Basic and acidic residues" evidence="4">
    <location>
        <begin position="307"/>
        <end position="318"/>
    </location>
</feature>
<dbReference type="Pfam" id="PF12796">
    <property type="entry name" value="Ank_2"/>
    <property type="match status" value="1"/>
</dbReference>
<accession>A0A8J6H715</accession>
<dbReference type="PANTHER" id="PTHR46680">
    <property type="entry name" value="NF-KAPPA-B INHIBITOR ALPHA"/>
    <property type="match status" value="1"/>
</dbReference>
<dbReference type="InterPro" id="IPR002110">
    <property type="entry name" value="Ankyrin_rpt"/>
</dbReference>
<dbReference type="InterPro" id="IPR036770">
    <property type="entry name" value="Ankyrin_rpt-contain_sf"/>
</dbReference>
<dbReference type="PANTHER" id="PTHR46680:SF3">
    <property type="entry name" value="NF-KAPPA-B INHIBITOR CACTUS"/>
    <property type="match status" value="1"/>
</dbReference>
<organism evidence="5 6">
    <name type="scientific">Tenebrio molitor</name>
    <name type="common">Yellow mealworm beetle</name>
    <dbReference type="NCBI Taxonomy" id="7067"/>
    <lineage>
        <taxon>Eukaryota</taxon>
        <taxon>Metazoa</taxon>
        <taxon>Ecdysozoa</taxon>
        <taxon>Arthropoda</taxon>
        <taxon>Hexapoda</taxon>
        <taxon>Insecta</taxon>
        <taxon>Pterygota</taxon>
        <taxon>Neoptera</taxon>
        <taxon>Endopterygota</taxon>
        <taxon>Coleoptera</taxon>
        <taxon>Polyphaga</taxon>
        <taxon>Cucujiformia</taxon>
        <taxon>Tenebrionidae</taxon>
        <taxon>Tenebrio</taxon>
    </lineage>
</organism>
<dbReference type="AlphaFoldDB" id="A0A8J6H715"/>
<dbReference type="GO" id="GO:0071356">
    <property type="term" value="P:cellular response to tumor necrosis factor"/>
    <property type="evidence" value="ECO:0007669"/>
    <property type="project" value="TreeGrafter"/>
</dbReference>
<dbReference type="EMBL" id="JABDTM020028362">
    <property type="protein sequence ID" value="KAH0809066.1"/>
    <property type="molecule type" value="Genomic_DNA"/>
</dbReference>
<keyword evidence="2 3" id="KW-0040">ANK repeat</keyword>
<keyword evidence="6" id="KW-1185">Reference proteome</keyword>
<evidence type="ECO:0000256" key="2">
    <source>
        <dbReference type="ARBA" id="ARBA00023043"/>
    </source>
</evidence>
<evidence type="ECO:0000313" key="6">
    <source>
        <dbReference type="Proteomes" id="UP000719412"/>
    </source>
</evidence>
<dbReference type="Proteomes" id="UP000719412">
    <property type="component" value="Unassembled WGS sequence"/>
</dbReference>
<feature type="repeat" description="ANK" evidence="3">
    <location>
        <begin position="459"/>
        <end position="491"/>
    </location>
</feature>
<feature type="repeat" description="ANK" evidence="3">
    <location>
        <begin position="423"/>
        <end position="455"/>
    </location>
</feature>
<reference evidence="5" key="1">
    <citation type="journal article" date="2020" name="J Insects Food Feed">
        <title>The yellow mealworm (Tenebrio molitor) genome: a resource for the emerging insects as food and feed industry.</title>
        <authorList>
            <person name="Eriksson T."/>
            <person name="Andere A."/>
            <person name="Kelstrup H."/>
            <person name="Emery V."/>
            <person name="Picard C."/>
        </authorList>
    </citation>
    <scope>NUCLEOTIDE SEQUENCE</scope>
    <source>
        <strain evidence="5">Stoneville</strain>
        <tissue evidence="5">Whole head</tissue>
    </source>
</reference>
<keyword evidence="1" id="KW-0677">Repeat</keyword>
<evidence type="ECO:0000256" key="3">
    <source>
        <dbReference type="PROSITE-ProRule" id="PRU00023"/>
    </source>
</evidence>
<dbReference type="GO" id="GO:0051059">
    <property type="term" value="F:NF-kappaB binding"/>
    <property type="evidence" value="ECO:0007669"/>
    <property type="project" value="TreeGrafter"/>
</dbReference>
<dbReference type="SMART" id="SM00248">
    <property type="entry name" value="ANK"/>
    <property type="match status" value="3"/>
</dbReference>
<feature type="region of interest" description="Disordered" evidence="4">
    <location>
        <begin position="298"/>
        <end position="318"/>
    </location>
</feature>
<dbReference type="SUPFAM" id="SSF48403">
    <property type="entry name" value="Ankyrin repeat"/>
    <property type="match status" value="1"/>
</dbReference>
<dbReference type="GO" id="GO:0005829">
    <property type="term" value="C:cytosol"/>
    <property type="evidence" value="ECO:0007669"/>
    <property type="project" value="TreeGrafter"/>
</dbReference>
<evidence type="ECO:0000256" key="1">
    <source>
        <dbReference type="ARBA" id="ARBA00022737"/>
    </source>
</evidence>
<evidence type="ECO:0000256" key="4">
    <source>
        <dbReference type="SAM" id="MobiDB-lite"/>
    </source>
</evidence>
<dbReference type="PROSITE" id="PS50088">
    <property type="entry name" value="ANK_REPEAT"/>
    <property type="match status" value="2"/>
</dbReference>
<evidence type="ECO:0000313" key="5">
    <source>
        <dbReference type="EMBL" id="KAH0809066.1"/>
    </source>
</evidence>
<dbReference type="PROSITE" id="PS50297">
    <property type="entry name" value="ANK_REP_REGION"/>
    <property type="match status" value="1"/>
</dbReference>
<dbReference type="InterPro" id="IPR051070">
    <property type="entry name" value="NF-kappa-B_inhibitor"/>
</dbReference>
<proteinExistence type="predicted"/>
<sequence length="623" mass="69619">MYDSVLTQGKSSSVSLLKEMPVKSRSSCGRENPHRRCDGLFPITFLRTLRVQAVRRCWCMSAFGKTLPNSPPSPKNCAAKIPPVQFSGKRKAVQKKNRSVNAVTQIVSCTPLPNVPSNNTNETTIKRINQHKSGSRADWLKNVRDSRFRSDRVVRPCGSVDETRSVSFVTSVRYWLPNVACGPVQDCASTTFERYADCHSTFNPLLNSYTIEAHGVTQRLGFELFQWKVEGERVAIALAPKFPFDSRKIPKKSTDLDVRWDRFEMAPSQCACLGNPETSVALHATAIHSQFPMRSLSYRREKKKMSGKQDKDTRSVPDAKLTEDDKFGIYESSTTDSGFISGANLTVSGEIKSEEVIQESGDNYMRLDSGVDLSESFSGLKIKNPDLNDLSCTKIKQSATSKPPVEETTKDDLWKEYFQQDEDGDTFLHLAIAQGFVEVVLALIRMAPHPKLLDTPNDSAQTPIHLAASIGQWRMVRWLIVAGAKPSPRNIRGDSPLHIAARNGDVFCCKAITDPVQEQERKALGLSYAQQSYYELNLDQWNYEGSPTRKRRPISRSSIEFSVLASGHMAAKFIPESTAFDLSPYMGKKDCGKNPGTLYRIRFLLAGKTLIRAELRSAVKNNP</sequence>